<dbReference type="Proteomes" id="UP000053681">
    <property type="component" value="Unassembled WGS sequence"/>
</dbReference>
<keyword evidence="5" id="KW-0378">Hydrolase</keyword>
<accession>A0A0V8JR41</accession>
<comment type="similarity">
    <text evidence="1">Belongs to the SleB family.</text>
</comment>
<dbReference type="Gene3D" id="1.10.101.10">
    <property type="entry name" value="PGBD-like superfamily/PGBD"/>
    <property type="match status" value="1"/>
</dbReference>
<evidence type="ECO:0000259" key="11">
    <source>
        <dbReference type="Pfam" id="PF01471"/>
    </source>
</evidence>
<evidence type="ECO:0000259" key="12">
    <source>
        <dbReference type="Pfam" id="PF07486"/>
    </source>
</evidence>
<dbReference type="RefSeq" id="WP_025908366.1">
    <property type="nucleotide sequence ID" value="NZ_KQ758627.1"/>
</dbReference>
<dbReference type="Gene3D" id="1.10.10.2520">
    <property type="entry name" value="Cell wall hydrolase SleB, domain 1"/>
    <property type="match status" value="1"/>
</dbReference>
<keyword evidence="7" id="KW-0961">Cell wall biogenesis/degradation</keyword>
<dbReference type="GO" id="GO:0016787">
    <property type="term" value="F:hydrolase activity"/>
    <property type="evidence" value="ECO:0007669"/>
    <property type="project" value="UniProtKB-KW"/>
</dbReference>
<dbReference type="GO" id="GO:0071555">
    <property type="term" value="P:cell wall organization"/>
    <property type="evidence" value="ECO:0007669"/>
    <property type="project" value="UniProtKB-KW"/>
</dbReference>
<dbReference type="Pfam" id="PF01471">
    <property type="entry name" value="PG_binding_1"/>
    <property type="match status" value="1"/>
</dbReference>
<evidence type="ECO:0000256" key="7">
    <source>
        <dbReference type="ARBA" id="ARBA00023316"/>
    </source>
</evidence>
<evidence type="ECO:0000256" key="2">
    <source>
        <dbReference type="ARBA" id="ARBA00018364"/>
    </source>
</evidence>
<comment type="caution">
    <text evidence="13">The sequence shown here is derived from an EMBL/GenBank/DDBJ whole genome shotgun (WGS) entry which is preliminary data.</text>
</comment>
<dbReference type="SUPFAM" id="SSF47090">
    <property type="entry name" value="PGBD-like"/>
    <property type="match status" value="1"/>
</dbReference>
<name>A0A0V8JR41_9BACI</name>
<evidence type="ECO:0000256" key="4">
    <source>
        <dbReference type="ARBA" id="ARBA00022729"/>
    </source>
</evidence>
<keyword evidence="14" id="KW-1185">Reference proteome</keyword>
<keyword evidence="4 10" id="KW-0732">Signal</keyword>
<dbReference type="FunFam" id="6.20.240.60:FF:000001">
    <property type="entry name" value="Spore cortex-lytic enzyme"/>
    <property type="match status" value="1"/>
</dbReference>
<feature type="domain" description="Peptidoglycan binding-like" evidence="11">
    <location>
        <begin position="44"/>
        <end position="100"/>
    </location>
</feature>
<evidence type="ECO:0000256" key="6">
    <source>
        <dbReference type="ARBA" id="ARBA00022969"/>
    </source>
</evidence>
<dbReference type="Pfam" id="PF07486">
    <property type="entry name" value="Hydrolase_2"/>
    <property type="match status" value="1"/>
</dbReference>
<evidence type="ECO:0000256" key="5">
    <source>
        <dbReference type="ARBA" id="ARBA00022801"/>
    </source>
</evidence>
<evidence type="ECO:0000256" key="8">
    <source>
        <dbReference type="NCBIfam" id="TIGR02869"/>
    </source>
</evidence>
<reference evidence="13 14" key="1">
    <citation type="submission" date="2015-11" db="EMBL/GenBank/DDBJ databases">
        <title>Bacillus caseinolyticus sp nov.</title>
        <authorList>
            <person name="Dastager S.G."/>
            <person name="Mawlankar R."/>
        </authorList>
    </citation>
    <scope>NUCLEOTIDE SEQUENCE [LARGE SCALE GENOMIC DNA]</scope>
    <source>
        <strain evidence="13 14">SGD-V-76</strain>
    </source>
</reference>
<dbReference type="InterPro" id="IPR002477">
    <property type="entry name" value="Peptidoglycan-bd-like"/>
</dbReference>
<dbReference type="InterPro" id="IPR014224">
    <property type="entry name" value="Spore_cortex_SleB"/>
</dbReference>
<evidence type="ECO:0000313" key="13">
    <source>
        <dbReference type="EMBL" id="KSU89524.1"/>
    </source>
</evidence>
<feature type="compositionally biased region" description="Low complexity" evidence="9">
    <location>
        <begin position="139"/>
        <end position="230"/>
    </location>
</feature>
<dbReference type="NCBIfam" id="TIGR02869">
    <property type="entry name" value="spore_SleB"/>
    <property type="match status" value="1"/>
</dbReference>
<evidence type="ECO:0000256" key="3">
    <source>
        <dbReference type="ARBA" id="ARBA00022544"/>
    </source>
</evidence>
<evidence type="ECO:0000256" key="9">
    <source>
        <dbReference type="SAM" id="MobiDB-lite"/>
    </source>
</evidence>
<feature type="region of interest" description="Disordered" evidence="9">
    <location>
        <begin position="120"/>
        <end position="252"/>
    </location>
</feature>
<organism evidence="13 14">
    <name type="scientific">Priestia veravalensis</name>
    <dbReference type="NCBI Taxonomy" id="1414648"/>
    <lineage>
        <taxon>Bacteria</taxon>
        <taxon>Bacillati</taxon>
        <taxon>Bacillota</taxon>
        <taxon>Bacilli</taxon>
        <taxon>Bacillales</taxon>
        <taxon>Bacillaceae</taxon>
        <taxon>Priestia</taxon>
    </lineage>
</organism>
<dbReference type="InterPro" id="IPR036365">
    <property type="entry name" value="PGBD-like_sf"/>
</dbReference>
<protein>
    <recommendedName>
        <fullName evidence="2 8">Spore cortex-lytic enzyme</fullName>
    </recommendedName>
</protein>
<evidence type="ECO:0000256" key="10">
    <source>
        <dbReference type="SAM" id="SignalP"/>
    </source>
</evidence>
<evidence type="ECO:0000256" key="1">
    <source>
        <dbReference type="ARBA" id="ARBA00007010"/>
    </source>
</evidence>
<feature type="domain" description="Cell wall hydrolase SleB" evidence="12">
    <location>
        <begin position="270"/>
        <end position="368"/>
    </location>
</feature>
<dbReference type="InterPro" id="IPR036366">
    <property type="entry name" value="PGBDSf"/>
</dbReference>
<evidence type="ECO:0000313" key="14">
    <source>
        <dbReference type="Proteomes" id="UP000053681"/>
    </source>
</evidence>
<feature type="signal peptide" evidence="10">
    <location>
        <begin position="1"/>
        <end position="32"/>
    </location>
</feature>
<gene>
    <name evidence="13" type="ORF">AS180_01570</name>
</gene>
<dbReference type="GO" id="GO:0030435">
    <property type="term" value="P:sporulation resulting in formation of a cellular spore"/>
    <property type="evidence" value="ECO:0007669"/>
    <property type="project" value="UniProtKB-KW"/>
</dbReference>
<dbReference type="InterPro" id="IPR042047">
    <property type="entry name" value="SleB_dom1"/>
</dbReference>
<dbReference type="GO" id="GO:0009847">
    <property type="term" value="P:spore germination"/>
    <property type="evidence" value="ECO:0007669"/>
    <property type="project" value="UniProtKB-UniRule"/>
</dbReference>
<dbReference type="Gene3D" id="6.20.240.60">
    <property type="match status" value="1"/>
</dbReference>
<sequence length="369" mass="40507">MFLMGRITKYICSACVCSLLAITMINPQSSSAFTNQVIQQGAVGEDVIELQSRLQYIGFYNGKIDGVFGWSTYWALRNFQYEFGIKKVDGLAGAQTKQKLADVTKYYEYHVKTELKKGNKFTHYGGVPIDKQKGSSAKSSQNNVQKNAKSQSKSQQQQPTGQQSRGQQQSEGRNNNQATPQQNQTNKAATNGGSEQQPTGQQSRGQQQSEGKNNNQATPQQNQTNKAATNGGSEQQQEKAQKPTALNVPNGFSQNDIQLMANAVYGEARGEPYNGQVAVAAVILNRVNSPTFPNTVAGVIFEPRAFTAVADGQIWLEPDETAKKAVLDAINGWDPTGNAMYYFNPDTATSAWIWSRPQIKQIGKHIFCN</sequence>
<dbReference type="AlphaFoldDB" id="A0A0V8JR41"/>
<proteinExistence type="inferred from homology"/>
<feature type="chain" id="PRO_5006894076" description="Spore cortex-lytic enzyme" evidence="10">
    <location>
        <begin position="33"/>
        <end position="369"/>
    </location>
</feature>
<dbReference type="EMBL" id="LNQP01000004">
    <property type="protein sequence ID" value="KSU89524.1"/>
    <property type="molecule type" value="Genomic_DNA"/>
</dbReference>
<keyword evidence="6" id="KW-0749">Sporulation</keyword>
<dbReference type="FunFam" id="1.10.10.2520:FF:000001">
    <property type="entry name" value="Spore cortex-lytic enzyme"/>
    <property type="match status" value="1"/>
</dbReference>
<dbReference type="InterPro" id="IPR011105">
    <property type="entry name" value="Cell_wall_hydrolase_SleB"/>
</dbReference>
<keyword evidence="3" id="KW-0309">Germination</keyword>